<evidence type="ECO:0000313" key="3">
    <source>
        <dbReference type="Proteomes" id="UP001180724"/>
    </source>
</evidence>
<dbReference type="PANTHER" id="PTHR30212:SF2">
    <property type="entry name" value="PROTEIN YIIM"/>
    <property type="match status" value="1"/>
</dbReference>
<dbReference type="Gene3D" id="2.40.33.20">
    <property type="entry name" value="PK beta-barrel domain-like"/>
    <property type="match status" value="1"/>
</dbReference>
<dbReference type="EMBL" id="JAVRFH010000373">
    <property type="protein sequence ID" value="MDT0616768.1"/>
    <property type="molecule type" value="Genomic_DNA"/>
</dbReference>
<dbReference type="Pfam" id="PF03473">
    <property type="entry name" value="MOSC"/>
    <property type="match status" value="1"/>
</dbReference>
<protein>
    <submittedName>
        <fullName evidence="2">MOSC domain-containing protein</fullName>
    </submittedName>
</protein>
<gene>
    <name evidence="2" type="ORF">RM812_42585</name>
</gene>
<dbReference type="RefSeq" id="WP_311586431.1">
    <property type="nucleotide sequence ID" value="NZ_JAVRFH010000373.1"/>
</dbReference>
<dbReference type="Proteomes" id="UP001180724">
    <property type="component" value="Unassembled WGS sequence"/>
</dbReference>
<feature type="domain" description="MOSC" evidence="1">
    <location>
        <begin position="1"/>
        <end position="85"/>
    </location>
</feature>
<evidence type="ECO:0000313" key="2">
    <source>
        <dbReference type="EMBL" id="MDT0616768.1"/>
    </source>
</evidence>
<dbReference type="InterPro" id="IPR005302">
    <property type="entry name" value="MoCF_Sase_C"/>
</dbReference>
<comment type="caution">
    <text evidence="2">The sequence shown here is derived from an EMBL/GenBank/DDBJ whole genome shotgun (WGS) entry which is preliminary data.</text>
</comment>
<dbReference type="PANTHER" id="PTHR30212">
    <property type="entry name" value="PROTEIN YIIM"/>
    <property type="match status" value="1"/>
</dbReference>
<keyword evidence="3" id="KW-1185">Reference proteome</keyword>
<accession>A0ABU3B646</accession>
<reference evidence="2" key="1">
    <citation type="submission" date="2024-05" db="EMBL/GenBank/DDBJ databases">
        <title>30 novel species of actinomycetes from the DSMZ collection.</title>
        <authorList>
            <person name="Nouioui I."/>
        </authorList>
    </citation>
    <scope>NUCLEOTIDE SEQUENCE</scope>
    <source>
        <strain evidence="2">DSM 40712</strain>
    </source>
</reference>
<name>A0ABU3B646_9ACTN</name>
<dbReference type="PROSITE" id="PS51340">
    <property type="entry name" value="MOSC"/>
    <property type="match status" value="1"/>
</dbReference>
<dbReference type="InterPro" id="IPR052353">
    <property type="entry name" value="Benzoxazolinone_Detox_Enz"/>
</dbReference>
<evidence type="ECO:0000259" key="1">
    <source>
        <dbReference type="PROSITE" id="PS51340"/>
    </source>
</evidence>
<feature type="non-terminal residue" evidence="2">
    <location>
        <position position="1"/>
    </location>
</feature>
<dbReference type="SUPFAM" id="SSF50800">
    <property type="entry name" value="PK beta-barrel domain-like"/>
    <property type="match status" value="1"/>
</dbReference>
<proteinExistence type="predicted"/>
<dbReference type="InterPro" id="IPR011037">
    <property type="entry name" value="Pyrv_Knase-like_insert_dom_sf"/>
</dbReference>
<organism evidence="2 3">
    <name type="scientific">Streptomyces lancefieldiae</name>
    <dbReference type="NCBI Taxonomy" id="3075520"/>
    <lineage>
        <taxon>Bacteria</taxon>
        <taxon>Bacillati</taxon>
        <taxon>Actinomycetota</taxon>
        <taxon>Actinomycetes</taxon>
        <taxon>Kitasatosporales</taxon>
        <taxon>Streptomycetaceae</taxon>
        <taxon>Streptomyces</taxon>
    </lineage>
</organism>
<sequence>FGENLTTVDLDLEAALVGERWSVGDPDGEGLELEVTDPRVPCRTFAGFLAERGWVKRFAADARPGTYLSVVRAGTVRAGDEIRRTFVPDHDVTSGLLFRATTTQRELLPRLLAARAYLDAETVALVERLETFALDEA</sequence>